<sequence>MLATWKRPWRFSRSVESFAMVVLPIRSICCSMTWRSWMKSRQLQLVRRQLRRISWVATRF</sequence>
<dbReference type="AlphaFoldDB" id="A0A6A3GJC1"/>
<comment type="caution">
    <text evidence="1">The sequence shown here is derived from an EMBL/GenBank/DDBJ whole genome shotgun (WGS) entry which is preliminary data.</text>
</comment>
<accession>A0A6A3GJC1</accession>
<evidence type="ECO:0000313" key="1">
    <source>
        <dbReference type="EMBL" id="KAE8958535.1"/>
    </source>
</evidence>
<organism evidence="1 2">
    <name type="scientific">Phytophthora rubi</name>
    <dbReference type="NCBI Taxonomy" id="129364"/>
    <lineage>
        <taxon>Eukaryota</taxon>
        <taxon>Sar</taxon>
        <taxon>Stramenopiles</taxon>
        <taxon>Oomycota</taxon>
        <taxon>Peronosporomycetes</taxon>
        <taxon>Peronosporales</taxon>
        <taxon>Peronosporaceae</taxon>
        <taxon>Phytophthora</taxon>
    </lineage>
</organism>
<proteinExistence type="predicted"/>
<dbReference type="EMBL" id="QXFV01007552">
    <property type="protein sequence ID" value="KAE8958535.1"/>
    <property type="molecule type" value="Genomic_DNA"/>
</dbReference>
<name>A0A6A3GJC1_9STRA</name>
<reference evidence="1 2" key="1">
    <citation type="submission" date="2018-09" db="EMBL/GenBank/DDBJ databases">
        <title>Genomic investigation of the strawberry pathogen Phytophthora fragariae indicates pathogenicity is determined by transcriptional variation in three key races.</title>
        <authorList>
            <person name="Adams T.M."/>
            <person name="Armitage A.D."/>
            <person name="Sobczyk M.K."/>
            <person name="Bates H.J."/>
            <person name="Dunwell J.M."/>
            <person name="Nellist C.F."/>
            <person name="Harrison R.J."/>
        </authorList>
    </citation>
    <scope>NUCLEOTIDE SEQUENCE [LARGE SCALE GENOMIC DNA]</scope>
    <source>
        <strain evidence="1 2">SCRP249</strain>
    </source>
</reference>
<dbReference type="Proteomes" id="UP000429607">
    <property type="component" value="Unassembled WGS sequence"/>
</dbReference>
<protein>
    <submittedName>
        <fullName evidence="1">Uncharacterized protein</fullName>
    </submittedName>
</protein>
<evidence type="ECO:0000313" key="2">
    <source>
        <dbReference type="Proteomes" id="UP000429607"/>
    </source>
</evidence>
<gene>
    <name evidence="1" type="ORF">PR001_g31021</name>
</gene>